<accession>A0A124FKH4</accession>
<name>A0A124FKH4_9THEO</name>
<sequence length="83" mass="9389">MLESLVGLLATVDGRRIGRAVDGIAQGYYRVQVVKVDEEHGLVTAYVLAFNDGQFTTEYCVDTRDGWLRLVQLPGLHRWRPQV</sequence>
<dbReference type="Proteomes" id="UP000053326">
    <property type="component" value="Unassembled WGS sequence"/>
</dbReference>
<protein>
    <submittedName>
        <fullName evidence="1">Uncharacterized protein</fullName>
    </submittedName>
</protein>
<evidence type="ECO:0000313" key="2">
    <source>
        <dbReference type="Proteomes" id="UP000053326"/>
    </source>
</evidence>
<reference evidence="2" key="1">
    <citation type="journal article" date="2015" name="MBio">
        <title>Genome-Resolved Metagenomic Analysis Reveals Roles for Candidate Phyla and Other Microbial Community Members in Biogeochemical Transformations in Oil Reservoirs.</title>
        <authorList>
            <person name="Hu P."/>
            <person name="Tom L."/>
            <person name="Singh A."/>
            <person name="Thomas B.C."/>
            <person name="Baker B.J."/>
            <person name="Piceno Y.M."/>
            <person name="Andersen G.L."/>
            <person name="Banfield J.F."/>
        </authorList>
    </citation>
    <scope>NUCLEOTIDE SEQUENCE [LARGE SCALE GENOMIC DNA]</scope>
</reference>
<dbReference type="AlphaFoldDB" id="A0A124FKH4"/>
<comment type="caution">
    <text evidence="1">The sequence shown here is derived from an EMBL/GenBank/DDBJ whole genome shotgun (WGS) entry which is preliminary data.</text>
</comment>
<proteinExistence type="predicted"/>
<organism evidence="1 2">
    <name type="scientific">Thermacetogenium phaeum</name>
    <dbReference type="NCBI Taxonomy" id="85874"/>
    <lineage>
        <taxon>Bacteria</taxon>
        <taxon>Bacillati</taxon>
        <taxon>Bacillota</taxon>
        <taxon>Clostridia</taxon>
        <taxon>Thermoanaerobacterales</taxon>
        <taxon>Thermoanaerobacteraceae</taxon>
        <taxon>Thermacetogenium</taxon>
    </lineage>
</organism>
<dbReference type="EMBL" id="LGFO01000003">
    <property type="protein sequence ID" value="KUK37240.1"/>
    <property type="molecule type" value="Genomic_DNA"/>
</dbReference>
<evidence type="ECO:0000313" key="1">
    <source>
        <dbReference type="EMBL" id="KUK37240.1"/>
    </source>
</evidence>
<gene>
    <name evidence="1" type="ORF">XD66_0049</name>
</gene>